<dbReference type="EMBL" id="LACI01002120">
    <property type="protein sequence ID" value="KJU82919.1"/>
    <property type="molecule type" value="Genomic_DNA"/>
</dbReference>
<dbReference type="InterPro" id="IPR029052">
    <property type="entry name" value="Metallo-depent_PP-like"/>
</dbReference>
<keyword evidence="1" id="KW-0479">Metal-binding</keyword>
<reference evidence="6 7" key="1">
    <citation type="submission" date="2015-02" db="EMBL/GenBank/DDBJ databases">
        <title>Single-cell genomics of uncultivated deep-branching MTB reveals a conserved set of magnetosome genes.</title>
        <authorList>
            <person name="Kolinko S."/>
            <person name="Richter M."/>
            <person name="Glockner F.O."/>
            <person name="Brachmann A."/>
            <person name="Schuler D."/>
        </authorList>
    </citation>
    <scope>NUCLEOTIDE SEQUENCE [LARGE SCALE GENOMIC DNA]</scope>
    <source>
        <strain evidence="6">TM-1</strain>
    </source>
</reference>
<dbReference type="Pfam" id="PF00149">
    <property type="entry name" value="Metallophos"/>
    <property type="match status" value="1"/>
</dbReference>
<dbReference type="Proteomes" id="UP000033423">
    <property type="component" value="Unassembled WGS sequence"/>
</dbReference>
<dbReference type="InterPro" id="IPR004843">
    <property type="entry name" value="Calcineurin-like_PHP"/>
</dbReference>
<evidence type="ECO:0000256" key="2">
    <source>
        <dbReference type="ARBA" id="ARBA00022801"/>
    </source>
</evidence>
<evidence type="ECO:0000259" key="5">
    <source>
        <dbReference type="Pfam" id="PF00149"/>
    </source>
</evidence>
<dbReference type="AlphaFoldDB" id="A0A0F3GLS3"/>
<keyword evidence="3" id="KW-0408">Iron</keyword>
<evidence type="ECO:0000313" key="6">
    <source>
        <dbReference type="EMBL" id="KJU82919.1"/>
    </source>
</evidence>
<feature type="domain" description="Calcineurin-like phosphoesterase" evidence="5">
    <location>
        <begin position="1"/>
        <end position="240"/>
    </location>
</feature>
<comment type="caution">
    <text evidence="6">The sequence shown here is derived from an EMBL/GenBank/DDBJ whole genome shotgun (WGS) entry which is preliminary data.</text>
</comment>
<name>A0A0F3GLS3_9BACT</name>
<dbReference type="InterPro" id="IPR050884">
    <property type="entry name" value="CNP_phosphodiesterase-III"/>
</dbReference>
<evidence type="ECO:0000256" key="3">
    <source>
        <dbReference type="ARBA" id="ARBA00023004"/>
    </source>
</evidence>
<keyword evidence="7" id="KW-1185">Reference proteome</keyword>
<organism evidence="6 7">
    <name type="scientific">Candidatus Magnetobacterium bavaricum</name>
    <dbReference type="NCBI Taxonomy" id="29290"/>
    <lineage>
        <taxon>Bacteria</taxon>
        <taxon>Pseudomonadati</taxon>
        <taxon>Nitrospirota</taxon>
        <taxon>Thermodesulfovibrionia</taxon>
        <taxon>Thermodesulfovibrionales</taxon>
        <taxon>Candidatus Magnetobacteriaceae</taxon>
        <taxon>Candidatus Magnetobacterium</taxon>
    </lineage>
</organism>
<gene>
    <name evidence="6" type="ORF">MBAV_004893</name>
</gene>
<evidence type="ECO:0000256" key="4">
    <source>
        <dbReference type="ARBA" id="ARBA00025742"/>
    </source>
</evidence>
<dbReference type="GO" id="GO:0046872">
    <property type="term" value="F:metal ion binding"/>
    <property type="evidence" value="ECO:0007669"/>
    <property type="project" value="UniProtKB-KW"/>
</dbReference>
<dbReference type="SUPFAM" id="SSF56300">
    <property type="entry name" value="Metallo-dependent phosphatases"/>
    <property type="match status" value="1"/>
</dbReference>
<proteinExistence type="inferred from homology"/>
<accession>A0A0F3GLS3</accession>
<dbReference type="PANTHER" id="PTHR42988">
    <property type="entry name" value="PHOSPHOHYDROLASE"/>
    <property type="match status" value="1"/>
</dbReference>
<evidence type="ECO:0000256" key="1">
    <source>
        <dbReference type="ARBA" id="ARBA00022723"/>
    </source>
</evidence>
<dbReference type="GO" id="GO:0016787">
    <property type="term" value="F:hydrolase activity"/>
    <property type="evidence" value="ECO:0007669"/>
    <property type="project" value="UniProtKB-KW"/>
</dbReference>
<dbReference type="PANTHER" id="PTHR42988:SF2">
    <property type="entry name" value="CYCLIC NUCLEOTIDE PHOSPHODIESTERASE CBUA0032-RELATED"/>
    <property type="match status" value="1"/>
</dbReference>
<keyword evidence="2" id="KW-0378">Hydrolase</keyword>
<sequence>MRFLHLSDLHFHGDASDNTEIMATLAMIKANYPEHYLIITGDIVEHGTEAQYEQAQAALMPFNEKKQRVFIVPGNHDFGTKGFLYSQEKARRFDEMLAIPLKQGGTFKGDNIPVVNIVKDTTDTVMLIGLDSNLETDTPVDIACGEIGEGQRKALDTILSMKTPPNMRKILFFHHHLLYLHITLDRIKNSITSVFSDPTDILRGIEDLFANGAMKLKDADELIKIISNRVDVVLFGHKHVSGMWPDAAKGNEQQAGIPYVLASDNTPGKDKAREIDVTNGVVTVREVPIK</sequence>
<evidence type="ECO:0000313" key="7">
    <source>
        <dbReference type="Proteomes" id="UP000033423"/>
    </source>
</evidence>
<dbReference type="Gene3D" id="3.60.21.10">
    <property type="match status" value="1"/>
</dbReference>
<protein>
    <submittedName>
        <fullName evidence="6">Metallophosphoesterase domain protein</fullName>
    </submittedName>
</protein>
<comment type="similarity">
    <text evidence="4">Belongs to the cyclic nucleotide phosphodiesterase class-III family.</text>
</comment>